<feature type="transmembrane region" description="Helical" evidence="7">
    <location>
        <begin position="95"/>
        <end position="112"/>
    </location>
</feature>
<organism evidence="8 9">
    <name type="scientific">Ustilago trichophora</name>
    <dbReference type="NCBI Taxonomy" id="86804"/>
    <lineage>
        <taxon>Eukaryota</taxon>
        <taxon>Fungi</taxon>
        <taxon>Dikarya</taxon>
        <taxon>Basidiomycota</taxon>
        <taxon>Ustilaginomycotina</taxon>
        <taxon>Ustilaginomycetes</taxon>
        <taxon>Ustilaginales</taxon>
        <taxon>Ustilaginaceae</taxon>
        <taxon>Ustilago</taxon>
    </lineage>
</organism>
<dbReference type="Pfam" id="PF03062">
    <property type="entry name" value="MBOAT"/>
    <property type="match status" value="1"/>
</dbReference>
<dbReference type="InterPro" id="IPR051085">
    <property type="entry name" value="MB_O-acyltransferase"/>
</dbReference>
<feature type="transmembrane region" description="Helical" evidence="7">
    <location>
        <begin position="598"/>
        <end position="614"/>
    </location>
</feature>
<name>A0A5C3DYY5_9BASI</name>
<feature type="transmembrane region" description="Helical" evidence="7">
    <location>
        <begin position="386"/>
        <end position="406"/>
    </location>
</feature>
<keyword evidence="4 7" id="KW-1133">Transmembrane helix</keyword>
<evidence type="ECO:0000256" key="6">
    <source>
        <dbReference type="SAM" id="MobiDB-lite"/>
    </source>
</evidence>
<dbReference type="GO" id="GO:0006506">
    <property type="term" value="P:GPI anchor biosynthetic process"/>
    <property type="evidence" value="ECO:0007669"/>
    <property type="project" value="TreeGrafter"/>
</dbReference>
<dbReference type="Proteomes" id="UP000324022">
    <property type="component" value="Unassembled WGS sequence"/>
</dbReference>
<dbReference type="GO" id="GO:0005783">
    <property type="term" value="C:endoplasmic reticulum"/>
    <property type="evidence" value="ECO:0007669"/>
    <property type="project" value="TreeGrafter"/>
</dbReference>
<evidence type="ECO:0000256" key="3">
    <source>
        <dbReference type="ARBA" id="ARBA00022692"/>
    </source>
</evidence>
<dbReference type="GO" id="GO:0016020">
    <property type="term" value="C:membrane"/>
    <property type="evidence" value="ECO:0007669"/>
    <property type="project" value="UniProtKB-SubCell"/>
</dbReference>
<dbReference type="EMBL" id="OOIN01000006">
    <property type="protein sequence ID" value="SPO23674.1"/>
    <property type="molecule type" value="Genomic_DNA"/>
</dbReference>
<feature type="transmembrane region" description="Helical" evidence="7">
    <location>
        <begin position="504"/>
        <end position="531"/>
    </location>
</feature>
<comment type="similarity">
    <text evidence="2">Belongs to the membrane-bound acyltransferase family.</text>
</comment>
<dbReference type="GO" id="GO:0008374">
    <property type="term" value="F:O-acyltransferase activity"/>
    <property type="evidence" value="ECO:0007669"/>
    <property type="project" value="TreeGrafter"/>
</dbReference>
<dbReference type="OrthoDB" id="420606at2759"/>
<gene>
    <name evidence="8" type="ORF">UTRI_03799_B</name>
</gene>
<feature type="region of interest" description="Disordered" evidence="6">
    <location>
        <begin position="55"/>
        <end position="79"/>
    </location>
</feature>
<feature type="transmembrane region" description="Helical" evidence="7">
    <location>
        <begin position="551"/>
        <end position="577"/>
    </location>
</feature>
<evidence type="ECO:0000313" key="8">
    <source>
        <dbReference type="EMBL" id="SPO23674.1"/>
    </source>
</evidence>
<feature type="transmembrane region" description="Helical" evidence="7">
    <location>
        <begin position="347"/>
        <end position="365"/>
    </location>
</feature>
<evidence type="ECO:0000256" key="1">
    <source>
        <dbReference type="ARBA" id="ARBA00004141"/>
    </source>
</evidence>
<feature type="compositionally biased region" description="Low complexity" evidence="6">
    <location>
        <begin position="68"/>
        <end position="79"/>
    </location>
</feature>
<evidence type="ECO:0000256" key="4">
    <source>
        <dbReference type="ARBA" id="ARBA00022989"/>
    </source>
</evidence>
<protein>
    <submittedName>
        <fullName evidence="8">Probable GUP1 - Multimembrane-spanning protein essential for proton symport of glycerol</fullName>
    </submittedName>
</protein>
<dbReference type="PANTHER" id="PTHR13285:SF18">
    <property type="entry name" value="PROTEIN-CYSTEINE N-PALMITOYLTRANSFERASE RASP"/>
    <property type="match status" value="1"/>
</dbReference>
<feature type="transmembrane region" description="Helical" evidence="7">
    <location>
        <begin position="199"/>
        <end position="224"/>
    </location>
</feature>
<evidence type="ECO:0000256" key="2">
    <source>
        <dbReference type="ARBA" id="ARBA00010323"/>
    </source>
</evidence>
<keyword evidence="9" id="KW-1185">Reference proteome</keyword>
<feature type="transmembrane region" description="Helical" evidence="7">
    <location>
        <begin position="152"/>
        <end position="173"/>
    </location>
</feature>
<feature type="compositionally biased region" description="Polar residues" evidence="6">
    <location>
        <begin position="1"/>
        <end position="39"/>
    </location>
</feature>
<keyword evidence="3 7" id="KW-0812">Transmembrane</keyword>
<evidence type="ECO:0000256" key="7">
    <source>
        <dbReference type="SAM" id="Phobius"/>
    </source>
</evidence>
<evidence type="ECO:0000256" key="5">
    <source>
        <dbReference type="ARBA" id="ARBA00023136"/>
    </source>
</evidence>
<comment type="subcellular location">
    <subcellularLocation>
        <location evidence="1">Membrane</location>
        <topology evidence="1">Multi-pass membrane protein</topology>
    </subcellularLocation>
</comment>
<dbReference type="PANTHER" id="PTHR13285">
    <property type="entry name" value="ACYLTRANSFERASE"/>
    <property type="match status" value="1"/>
</dbReference>
<dbReference type="AlphaFoldDB" id="A0A5C3DYY5"/>
<keyword evidence="5 7" id="KW-0472">Membrane</keyword>
<feature type="transmembrane region" description="Helical" evidence="7">
    <location>
        <begin position="236"/>
        <end position="256"/>
    </location>
</feature>
<evidence type="ECO:0000313" key="9">
    <source>
        <dbReference type="Proteomes" id="UP000324022"/>
    </source>
</evidence>
<dbReference type="InterPro" id="IPR004299">
    <property type="entry name" value="MBOAT_fam"/>
</dbReference>
<proteinExistence type="inferred from homology"/>
<accession>A0A5C3DYY5</accession>
<reference evidence="8 9" key="1">
    <citation type="submission" date="2018-03" db="EMBL/GenBank/DDBJ databases">
        <authorList>
            <person name="Guldener U."/>
        </authorList>
    </citation>
    <scope>NUCLEOTIDE SEQUENCE [LARGE SCALE GENOMIC DNA]</scope>
    <source>
        <strain evidence="8 9">NBRC100155</strain>
    </source>
</reference>
<feature type="region of interest" description="Disordered" evidence="6">
    <location>
        <begin position="1"/>
        <end position="42"/>
    </location>
</feature>
<sequence>MTAATNSSTNGRQNGHTSYPPSAPSGSSRAVNTAPSNPTVKRILGSRGIASLTIDTGPLSGQPSAKNASTTTPSPIASTTAKVKRGRWHTLEFKFYYLVFAVMVPLMVYVPVRLSTPSNPNYYSYSNHLKAGWIAGRLRDDSDFQYRSFRDYVPALIGIMGLYLVLSKLFTILPSSTSARYTRIDSTSALAPKQNRSPFLTVFTTIFIFALHGFNSLKLLLVLFTNYGLAKALGGMKVAPAIAFAFNIGALFAVHWNDGFEYSHISPVLGFLEVFKGLLPRWQINFNITMLRLVSFAMDYHWAKREADAGGQAGRAMGEVEREDREATYQERTRLTQHLEEYSISNYLLYALYPPLFIAGPIMTFNDFAHQLRRPCRIETGTVIRYGLRFIISLMTMELILHFIYVNAIKDAKAWVGATPLELSMIGFWNLIIVWLKLLIPWRFFRLWAMADGVEAPENMVRCMANNYSTLGFWRSWHRSYNLWIVRYIYVPLGGSRNQIPSTLLVFTFVALWHDLSLKLLAWGWLITFFIVPEVVARKTLPYSQYGDRWWFRHVAAVGGVGNVLMMMTGNLVGFAIGMDGMKYMVEQLLGSTEGVKFMLGACATLFVGVQVMFEYREEELRRGIDRKC</sequence>